<feature type="region of interest" description="Disordered" evidence="1">
    <location>
        <begin position="1"/>
        <end position="22"/>
    </location>
</feature>
<dbReference type="EMBL" id="RZHH01000002">
    <property type="protein sequence ID" value="RYJ14311.1"/>
    <property type="molecule type" value="Genomic_DNA"/>
</dbReference>
<organism evidence="2 3">
    <name type="scientific">Halogeometricum borinquense</name>
    <dbReference type="NCBI Taxonomy" id="60847"/>
    <lineage>
        <taxon>Archaea</taxon>
        <taxon>Methanobacteriati</taxon>
        <taxon>Methanobacteriota</taxon>
        <taxon>Stenosarchaea group</taxon>
        <taxon>Halobacteria</taxon>
        <taxon>Halobacteriales</taxon>
        <taxon>Haloferacaceae</taxon>
        <taxon>Halogeometricum</taxon>
    </lineage>
</organism>
<name>A0A482TM82_9EURY</name>
<dbReference type="RefSeq" id="WP_129784690.1">
    <property type="nucleotide sequence ID" value="NZ_RZHH01000002.1"/>
</dbReference>
<accession>A0A482TM82</accession>
<comment type="caution">
    <text evidence="2">The sequence shown here is derived from an EMBL/GenBank/DDBJ whole genome shotgun (WGS) entry which is preliminary data.</text>
</comment>
<gene>
    <name evidence="2" type="ORF">ELS19_10325</name>
</gene>
<sequence length="262" mass="28708">MSQQQEKEQEQEQEQEIHVTRVDGKVKEATVVPQGVDINSQDAVFQSGNIGTQFVGTEPFWNNMDFNRMSDILSWVSDAWRSHIEDGSGDYESWFTAQGPAGVTVPSSALPSSGSLAGRLIDADDWLQNNESDFYDGPSAIVIIDYYGQDSNTYGVGYEGTAGDSDNKSSLADAHHEDNNNLPTELSEVKADGTAFHELLHLYNSSHPADVSTRSASPDDEISIMYSWDGVSCSNNGSTEVIVEWVSNCAENSVHSYIDSNF</sequence>
<evidence type="ECO:0000256" key="1">
    <source>
        <dbReference type="SAM" id="MobiDB-lite"/>
    </source>
</evidence>
<reference evidence="2 3" key="1">
    <citation type="submission" date="2018-12" db="EMBL/GenBank/DDBJ databases">
        <title>Genome analysis provides insights into bioremediation potentialities of Halogeometricum borinquense strain N11.</title>
        <authorList>
            <person name="Najjari A."/>
            <person name="Youssef N."/>
            <person name="Fhoula I."/>
            <person name="Ben Dhia O."/>
            <person name="Mahjoubi M."/>
            <person name="Ouzari H.I."/>
            <person name="Cherif A."/>
        </authorList>
    </citation>
    <scope>NUCLEOTIDE SEQUENCE [LARGE SCALE GENOMIC DNA]</scope>
    <source>
        <strain evidence="2 3">N11</strain>
    </source>
</reference>
<evidence type="ECO:0000313" key="2">
    <source>
        <dbReference type="EMBL" id="RYJ14311.1"/>
    </source>
</evidence>
<protein>
    <submittedName>
        <fullName evidence="2">Uncharacterized protein</fullName>
    </submittedName>
</protein>
<dbReference type="Proteomes" id="UP000294028">
    <property type="component" value="Unassembled WGS sequence"/>
</dbReference>
<dbReference type="SUPFAM" id="SSF55486">
    <property type="entry name" value="Metalloproteases ('zincins'), catalytic domain"/>
    <property type="match status" value="1"/>
</dbReference>
<evidence type="ECO:0000313" key="3">
    <source>
        <dbReference type="Proteomes" id="UP000294028"/>
    </source>
</evidence>
<proteinExistence type="predicted"/>
<dbReference type="AlphaFoldDB" id="A0A482TM82"/>
<feature type="region of interest" description="Disordered" evidence="1">
    <location>
        <begin position="159"/>
        <end position="180"/>
    </location>
</feature>